<organism evidence="1 2">
    <name type="scientific">Diphasiastrum complanatum</name>
    <name type="common">Issler's clubmoss</name>
    <name type="synonym">Lycopodium complanatum</name>
    <dbReference type="NCBI Taxonomy" id="34168"/>
    <lineage>
        <taxon>Eukaryota</taxon>
        <taxon>Viridiplantae</taxon>
        <taxon>Streptophyta</taxon>
        <taxon>Embryophyta</taxon>
        <taxon>Tracheophyta</taxon>
        <taxon>Lycopodiopsida</taxon>
        <taxon>Lycopodiales</taxon>
        <taxon>Lycopodiaceae</taxon>
        <taxon>Lycopodioideae</taxon>
        <taxon>Diphasiastrum</taxon>
    </lineage>
</organism>
<gene>
    <name evidence="1" type="ORF">O6H91_01G045700</name>
</gene>
<evidence type="ECO:0000313" key="2">
    <source>
        <dbReference type="Proteomes" id="UP001162992"/>
    </source>
</evidence>
<keyword evidence="2" id="KW-1185">Reference proteome</keyword>
<accession>A0ACC2EQ94</accession>
<reference evidence="2" key="1">
    <citation type="journal article" date="2024" name="Proc. Natl. Acad. Sci. U.S.A.">
        <title>Extraordinary preservation of gene collinearity over three hundred million years revealed in homosporous lycophytes.</title>
        <authorList>
            <person name="Li C."/>
            <person name="Wickell D."/>
            <person name="Kuo L.Y."/>
            <person name="Chen X."/>
            <person name="Nie B."/>
            <person name="Liao X."/>
            <person name="Peng D."/>
            <person name="Ji J."/>
            <person name="Jenkins J."/>
            <person name="Williams M."/>
            <person name="Shu S."/>
            <person name="Plott C."/>
            <person name="Barry K."/>
            <person name="Rajasekar S."/>
            <person name="Grimwood J."/>
            <person name="Han X."/>
            <person name="Sun S."/>
            <person name="Hou Z."/>
            <person name="He W."/>
            <person name="Dai G."/>
            <person name="Sun C."/>
            <person name="Schmutz J."/>
            <person name="Leebens-Mack J.H."/>
            <person name="Li F.W."/>
            <person name="Wang L."/>
        </authorList>
    </citation>
    <scope>NUCLEOTIDE SEQUENCE [LARGE SCALE GENOMIC DNA]</scope>
    <source>
        <strain evidence="2">cv. PW_Plant_1</strain>
    </source>
</reference>
<name>A0ACC2EQ94_DIPCM</name>
<dbReference type="EMBL" id="CM055092">
    <property type="protein sequence ID" value="KAJ7568724.1"/>
    <property type="molecule type" value="Genomic_DNA"/>
</dbReference>
<protein>
    <submittedName>
        <fullName evidence="1">Uncharacterized protein</fullName>
    </submittedName>
</protein>
<evidence type="ECO:0000313" key="1">
    <source>
        <dbReference type="EMBL" id="KAJ7568724.1"/>
    </source>
</evidence>
<comment type="caution">
    <text evidence="1">The sequence shown here is derived from an EMBL/GenBank/DDBJ whole genome shotgun (WGS) entry which is preliminary data.</text>
</comment>
<proteinExistence type="predicted"/>
<sequence>MDAEKLLQVDPYWILVINLLKHNFLLLLVTLVVIFLASASSAQRKSRKFLPPGPPGWPIVGNIFQVGPLPHRALAGFCRQYGPLVYLRIGSVHTITTECPQMIKELLCNQDEVFASRPRTAAAKLMAYDQMDASLAPYGAHWKLMKRVCMEHLLTTKRIASFQQYRLEEAQAMVHSVWAECKLGGKVINVREHLGSFTMNIVTRMLLGKRYFGSESMGATEAKEFRELMHAGLKLLGTVFVGDYLPFLKWFDFRGYQSSCKRMGKQMDDFYSSILDEHRDRLRQFGNGPQNFVDVMLKTSAGERKLNDTEMKALLQDMVVGGTDTASFTMEWCMAELIRNPKILLKAQEELDQLLEDGHTLQESDLPQLRYLKAAVKETLRLHPPGAFLIPHESIRETKIAGYFIPKNSLVLINIHGLGRNPDVWENPLQFMPERFMGDKVELRDAEFRLVPFGYGRRKCPGATLGQSMLLLGLGNLIHAFNWAPPPPLLPTHIDVLEAGGFTNPPATPLKALAIPRLTHHRY</sequence>
<dbReference type="Proteomes" id="UP001162992">
    <property type="component" value="Chromosome 1"/>
</dbReference>